<dbReference type="PANTHER" id="PTHR11475:SF141">
    <property type="entry name" value="CARDINAL"/>
    <property type="match status" value="1"/>
</dbReference>
<accession>A0A0L7L6W7</accession>
<organism evidence="3 4">
    <name type="scientific">Operophtera brumata</name>
    <name type="common">Winter moth</name>
    <name type="synonym">Phalaena brumata</name>
    <dbReference type="NCBI Taxonomy" id="104452"/>
    <lineage>
        <taxon>Eukaryota</taxon>
        <taxon>Metazoa</taxon>
        <taxon>Ecdysozoa</taxon>
        <taxon>Arthropoda</taxon>
        <taxon>Hexapoda</taxon>
        <taxon>Insecta</taxon>
        <taxon>Pterygota</taxon>
        <taxon>Neoptera</taxon>
        <taxon>Endopterygota</taxon>
        <taxon>Lepidoptera</taxon>
        <taxon>Glossata</taxon>
        <taxon>Ditrysia</taxon>
        <taxon>Geometroidea</taxon>
        <taxon>Geometridae</taxon>
        <taxon>Larentiinae</taxon>
        <taxon>Operophtera</taxon>
    </lineage>
</organism>
<dbReference type="InterPro" id="IPR010255">
    <property type="entry name" value="Haem_peroxidase_sf"/>
</dbReference>
<dbReference type="STRING" id="104452.A0A0L7L6W7"/>
<keyword evidence="1 3" id="KW-0575">Peroxidase</keyword>
<reference evidence="3 4" key="1">
    <citation type="journal article" date="2015" name="Genome Biol. Evol.">
        <title>The genome of winter moth (Operophtera brumata) provides a genomic perspective on sexual dimorphism and phenology.</title>
        <authorList>
            <person name="Derks M.F."/>
            <person name="Smit S."/>
            <person name="Salis L."/>
            <person name="Schijlen E."/>
            <person name="Bossers A."/>
            <person name="Mateman C."/>
            <person name="Pijl A.S."/>
            <person name="de Ridder D."/>
            <person name="Groenen M.A."/>
            <person name="Visser M.E."/>
            <person name="Megens H.J."/>
        </authorList>
    </citation>
    <scope>NUCLEOTIDE SEQUENCE [LARGE SCALE GENOMIC DNA]</scope>
    <source>
        <strain evidence="3">WM2013NL</strain>
        <tissue evidence="3">Head and thorax</tissue>
    </source>
</reference>
<dbReference type="AlphaFoldDB" id="A0A0L7L6W7"/>
<dbReference type="InterPro" id="IPR037120">
    <property type="entry name" value="Haem_peroxidase_sf_animal"/>
</dbReference>
<proteinExistence type="predicted"/>
<dbReference type="GO" id="GO:0020037">
    <property type="term" value="F:heme binding"/>
    <property type="evidence" value="ECO:0007669"/>
    <property type="project" value="InterPro"/>
</dbReference>
<dbReference type="Proteomes" id="UP000037510">
    <property type="component" value="Unassembled WGS sequence"/>
</dbReference>
<dbReference type="EMBL" id="JTDY01002597">
    <property type="protein sequence ID" value="KOB71135.1"/>
    <property type="molecule type" value="Genomic_DNA"/>
</dbReference>
<dbReference type="Gene3D" id="1.10.640.10">
    <property type="entry name" value="Haem peroxidase domain superfamily, animal type"/>
    <property type="match status" value="2"/>
</dbReference>
<evidence type="ECO:0000313" key="4">
    <source>
        <dbReference type="Proteomes" id="UP000037510"/>
    </source>
</evidence>
<comment type="caution">
    <text evidence="3">The sequence shown here is derived from an EMBL/GenBank/DDBJ whole genome shotgun (WGS) entry which is preliminary data.</text>
</comment>
<evidence type="ECO:0000313" key="3">
    <source>
        <dbReference type="EMBL" id="KOB71135.1"/>
    </source>
</evidence>
<dbReference type="Pfam" id="PF03098">
    <property type="entry name" value="An_peroxidase"/>
    <property type="match status" value="2"/>
</dbReference>
<dbReference type="PRINTS" id="PR00457">
    <property type="entry name" value="ANPEROXIDASE"/>
</dbReference>
<dbReference type="GO" id="GO:0004601">
    <property type="term" value="F:peroxidase activity"/>
    <property type="evidence" value="ECO:0007669"/>
    <property type="project" value="UniProtKB-KW"/>
</dbReference>
<dbReference type="InterPro" id="IPR019791">
    <property type="entry name" value="Haem_peroxidase_animal"/>
</dbReference>
<name>A0A0L7L6W7_OPEBR</name>
<keyword evidence="4" id="KW-1185">Reference proteome</keyword>
<gene>
    <name evidence="3" type="ORF">OBRU01_13629</name>
</gene>
<dbReference type="SUPFAM" id="SSF48113">
    <property type="entry name" value="Heme-dependent peroxidases"/>
    <property type="match status" value="1"/>
</dbReference>
<dbReference type="PANTHER" id="PTHR11475">
    <property type="entry name" value="OXIDASE/PEROXIDASE"/>
    <property type="match status" value="1"/>
</dbReference>
<protein>
    <submittedName>
        <fullName evidence="3">Chorion peroxidase</fullName>
    </submittedName>
</protein>
<evidence type="ECO:0000256" key="2">
    <source>
        <dbReference type="SAM" id="MobiDB-lite"/>
    </source>
</evidence>
<keyword evidence="1 3" id="KW-0560">Oxidoreductase</keyword>
<feature type="region of interest" description="Disordered" evidence="2">
    <location>
        <begin position="869"/>
        <end position="890"/>
    </location>
</feature>
<dbReference type="PROSITE" id="PS50292">
    <property type="entry name" value="PEROXIDASE_3"/>
    <property type="match status" value="1"/>
</dbReference>
<evidence type="ECO:0000256" key="1">
    <source>
        <dbReference type="ARBA" id="ARBA00022559"/>
    </source>
</evidence>
<dbReference type="GO" id="GO:0006979">
    <property type="term" value="P:response to oxidative stress"/>
    <property type="evidence" value="ECO:0007669"/>
    <property type="project" value="InterPro"/>
</dbReference>
<sequence length="897" mass="99329">MQRPSTSSTERTPLVAPTYVFESSISRSYQKRLRQFQCAICVILLLVMRRAHPARGSHLCLRIQHLTQLPEAATPVPVRDMRHIIVSCKLVMHRAHPARGAQLCLRIQHLTQLPEAVTPVPVRYMRHIIVSCKLVMHRAHPARGTHLCIRIQNLTQLPEAATPVPVRFKRHIIVSCKLVIHRAHPARGAHLCLRIQHLTQLPEAATPVPVRDMCHIIVSCKLVMRRAHPARGAHLCLRIQHLTQLPEAATPVPVRDMRLFNNNTTDNSEPVSPTVPLQLLASAPRSTGPSLSPDFQPLLKKTWPLKAKWGGVTPTLEDIASAVTKGRAAVTDLQKVERLRKPLGRGTPANRAQRATATSADVKPLADSAYGVEQATRALLNGTDISDRDGGAGLGPRINGAFLEPPYCTDDPPPCEPSKYRSQDGTCNNLANPHRWGVSNTPFRRMTTTFSPSFLGISSPRGSVTGDPLPSARDVSITVHRPSYAHDSAFTVMLAVWGQFVDHDITSTALSKGQNSSSLACCDASQPPHPECFPVEMDVEDPFYQDYNLTCMEFVRSAPAPTCHFGPREQLNQATAYIDGSTVYGFNLRRAGRLRLAADGELKMLKIGSRHLLPPSTDPNDGCNTNLHLTTMHLIWARQHNRLAAEFSAMNPRWDDETLYQEARRVVGAQMQHIITDTQNGTINYVQLHQMLFNPYTLYVATGPKNSVNVTPAPAGPCGLDLVSLNIQRGRDHGLPSYPRWREVCGLSAPRNFTDLADIFDDSSLSRINNIYESVDDIDLYTGALAEDPKGRLLGPTLTCLISDQFLRLKLGDRFWYETDDETVGFTIGVICANEALLERAQPRVMEAASPTNPLVDCMELPQPDFAPWAESPTHNYPTKPGKPYPKSDKSTIVFLV</sequence>